<keyword evidence="3" id="KW-1185">Reference proteome</keyword>
<dbReference type="EMBL" id="JAAXOM010000005">
    <property type="protein sequence ID" value="NKX89658.1"/>
    <property type="molecule type" value="Genomic_DNA"/>
</dbReference>
<gene>
    <name evidence="2" type="ORF">HGA10_20430</name>
</gene>
<evidence type="ECO:0000259" key="1">
    <source>
        <dbReference type="Pfam" id="PF03466"/>
    </source>
</evidence>
<dbReference type="Gene3D" id="3.40.190.10">
    <property type="entry name" value="Periplasmic binding protein-like II"/>
    <property type="match status" value="2"/>
</dbReference>
<proteinExistence type="predicted"/>
<accession>A0A846WBD7</accession>
<dbReference type="AlphaFoldDB" id="A0A846WBD7"/>
<reference evidence="2 3" key="1">
    <citation type="submission" date="2020-04" db="EMBL/GenBank/DDBJ databases">
        <title>MicrobeNet Type strains.</title>
        <authorList>
            <person name="Nicholson A.C."/>
        </authorList>
    </citation>
    <scope>NUCLEOTIDE SEQUENCE [LARGE SCALE GENOMIC DNA]</scope>
    <source>
        <strain evidence="2 3">DSM 44960</strain>
    </source>
</reference>
<comment type="caution">
    <text evidence="2">The sequence shown here is derived from an EMBL/GenBank/DDBJ whole genome shotgun (WGS) entry which is preliminary data.</text>
</comment>
<dbReference type="RefSeq" id="WP_067636210.1">
    <property type="nucleotide sequence ID" value="NZ_JAAXOM010000005.1"/>
</dbReference>
<dbReference type="InterPro" id="IPR005119">
    <property type="entry name" value="LysR_subst-bd"/>
</dbReference>
<evidence type="ECO:0000313" key="2">
    <source>
        <dbReference type="EMBL" id="NKX89658.1"/>
    </source>
</evidence>
<protein>
    <recommendedName>
        <fullName evidence="1">LysR substrate-binding domain-containing protein</fullName>
    </recommendedName>
</protein>
<organism evidence="2 3">
    <name type="scientific">Nocardia coubleae</name>
    <dbReference type="NCBI Taxonomy" id="356147"/>
    <lineage>
        <taxon>Bacteria</taxon>
        <taxon>Bacillati</taxon>
        <taxon>Actinomycetota</taxon>
        <taxon>Actinomycetes</taxon>
        <taxon>Mycobacteriales</taxon>
        <taxon>Nocardiaceae</taxon>
        <taxon>Nocardia</taxon>
    </lineage>
</organism>
<dbReference type="Pfam" id="PF03466">
    <property type="entry name" value="LysR_substrate"/>
    <property type="match status" value="1"/>
</dbReference>
<name>A0A846WBD7_9NOCA</name>
<sequence length="99" mass="10676">MAEIGALSDLPLPRWLRRDGSFPDGRGPEVRNYSQLMQLIALGRACAVVPESLRAQLSDAFAVVPVSDAPPVTTVICWPPHSRSKAVADLVRIATALRS</sequence>
<dbReference type="Proteomes" id="UP000572007">
    <property type="component" value="Unassembled WGS sequence"/>
</dbReference>
<feature type="domain" description="LysR substrate-binding" evidence="1">
    <location>
        <begin position="13"/>
        <end position="94"/>
    </location>
</feature>
<dbReference type="SUPFAM" id="SSF53850">
    <property type="entry name" value="Periplasmic binding protein-like II"/>
    <property type="match status" value="1"/>
</dbReference>
<evidence type="ECO:0000313" key="3">
    <source>
        <dbReference type="Proteomes" id="UP000572007"/>
    </source>
</evidence>